<organism evidence="2">
    <name type="scientific">Myoviridae sp. cteBs22</name>
    <dbReference type="NCBI Taxonomy" id="2826675"/>
    <lineage>
        <taxon>Viruses</taxon>
        <taxon>Duplodnaviria</taxon>
        <taxon>Heunggongvirae</taxon>
        <taxon>Uroviricota</taxon>
        <taxon>Caudoviricetes</taxon>
    </lineage>
</organism>
<sequence>MENLIDVYEYDSKGYFAGTTIAQVDDVTREIISMPDNCTTIKPECKEDYFYRFDGEKWIEEKIPTTPEECVGMVVAHESRTPHDYTLKKLFVALTAGSKTHRLARGKDLSWSVEAIPEKTPEEVKAEASAQVRAQRDASLAETDHLVMPDYPLSEGEREAVKVYRQALRDVPQQDGFPLDVMWPKKPECL</sequence>
<proteinExistence type="predicted"/>
<name>A0A8S5R0T0_9CAUD</name>
<reference evidence="2" key="1">
    <citation type="journal article" date="2021" name="Proc. Natl. Acad. Sci. U.S.A.">
        <title>A Catalog of Tens of Thousands of Viruses from Human Metagenomes Reveals Hidden Associations with Chronic Diseases.</title>
        <authorList>
            <person name="Tisza M.J."/>
            <person name="Buck C.B."/>
        </authorList>
    </citation>
    <scope>NUCLEOTIDE SEQUENCE</scope>
    <source>
        <strain evidence="2">CteBs22</strain>
    </source>
</reference>
<evidence type="ECO:0000259" key="1">
    <source>
        <dbReference type="Pfam" id="PF16778"/>
    </source>
</evidence>
<accession>A0A8S5R0T0</accession>
<dbReference type="Pfam" id="PF16778">
    <property type="entry name" value="Phage_tail_APC"/>
    <property type="match status" value="1"/>
</dbReference>
<evidence type="ECO:0000313" key="2">
    <source>
        <dbReference type="EMBL" id="DAE24770.1"/>
    </source>
</evidence>
<feature type="domain" description="Phage tail assembly chaperone-like" evidence="1">
    <location>
        <begin position="130"/>
        <end position="188"/>
    </location>
</feature>
<dbReference type="Gene3D" id="6.10.140.1310">
    <property type="match status" value="1"/>
</dbReference>
<dbReference type="EMBL" id="BK015784">
    <property type="protein sequence ID" value="DAE24770.1"/>
    <property type="molecule type" value="Genomic_DNA"/>
</dbReference>
<dbReference type="InterPro" id="IPR031893">
    <property type="entry name" value="Phage_tail_APC"/>
</dbReference>
<protein>
    <submittedName>
        <fullName evidence="2">Tail assembly chaperone protein</fullName>
    </submittedName>
</protein>